<dbReference type="AlphaFoldDB" id="A0AAD7UL39"/>
<feature type="transmembrane region" description="Helical" evidence="1">
    <location>
        <begin position="171"/>
        <end position="194"/>
    </location>
</feature>
<reference evidence="2" key="1">
    <citation type="submission" date="2023-01" db="EMBL/GenBank/DDBJ databases">
        <title>Metagenome sequencing of chrysophaentin producing Chrysophaeum taylorii.</title>
        <authorList>
            <person name="Davison J."/>
            <person name="Bewley C."/>
        </authorList>
    </citation>
    <scope>NUCLEOTIDE SEQUENCE</scope>
    <source>
        <strain evidence="2">NIES-1699</strain>
    </source>
</reference>
<dbReference type="InterPro" id="IPR025671">
    <property type="entry name" value="HXXEE"/>
</dbReference>
<accession>A0AAD7UL39</accession>
<keyword evidence="1" id="KW-0812">Transmembrane</keyword>
<feature type="transmembrane region" description="Helical" evidence="1">
    <location>
        <begin position="86"/>
        <end position="107"/>
    </location>
</feature>
<evidence type="ECO:0000313" key="2">
    <source>
        <dbReference type="EMBL" id="KAJ8610367.1"/>
    </source>
</evidence>
<keyword evidence="3" id="KW-1185">Reference proteome</keyword>
<feature type="transmembrane region" description="Helical" evidence="1">
    <location>
        <begin position="140"/>
        <end position="159"/>
    </location>
</feature>
<feature type="transmembrane region" description="Helical" evidence="1">
    <location>
        <begin position="6"/>
        <end position="26"/>
    </location>
</feature>
<dbReference type="EMBL" id="JAQMWT010000109">
    <property type="protein sequence ID" value="KAJ8610367.1"/>
    <property type="molecule type" value="Genomic_DNA"/>
</dbReference>
<dbReference type="Proteomes" id="UP001230188">
    <property type="component" value="Unassembled WGS sequence"/>
</dbReference>
<evidence type="ECO:0000313" key="3">
    <source>
        <dbReference type="Proteomes" id="UP001230188"/>
    </source>
</evidence>
<organism evidence="2 3">
    <name type="scientific">Chrysophaeum taylorii</name>
    <dbReference type="NCBI Taxonomy" id="2483200"/>
    <lineage>
        <taxon>Eukaryota</taxon>
        <taxon>Sar</taxon>
        <taxon>Stramenopiles</taxon>
        <taxon>Ochrophyta</taxon>
        <taxon>Pelagophyceae</taxon>
        <taxon>Pelagomonadales</taxon>
        <taxon>Pelagomonadaceae</taxon>
        <taxon>Chrysophaeum</taxon>
    </lineage>
</organism>
<dbReference type="Pfam" id="PF13787">
    <property type="entry name" value="HXXEE"/>
    <property type="match status" value="1"/>
</dbReference>
<name>A0AAD7UL39_9STRA</name>
<keyword evidence="1" id="KW-1133">Transmembrane helix</keyword>
<sequence length="232" mass="25562">MDLSAAVLFGWPYVSLVLAIAGIMYASNKTQFNNVLTLIPFMGPFYSLHQFEEHGIDLLGRRYALAAHLCHTLGFASKQTCPADPLFVFMVNFVGVNLTAAINWALFRTEPVVATFAWGTPFFNTLSHVMPALLTQSYNPGLATAILLFAPGSFFVLRGMAALMPKSERPILVFGVFIAGLIDHAIIVVTLWFYEKMPYSIFQLINGLNGITPIAIGYFFSRNVLKGDPKTA</sequence>
<feature type="transmembrane region" description="Helical" evidence="1">
    <location>
        <begin position="200"/>
        <end position="220"/>
    </location>
</feature>
<evidence type="ECO:0000256" key="1">
    <source>
        <dbReference type="SAM" id="Phobius"/>
    </source>
</evidence>
<comment type="caution">
    <text evidence="2">The sequence shown here is derived from an EMBL/GenBank/DDBJ whole genome shotgun (WGS) entry which is preliminary data.</text>
</comment>
<proteinExistence type="predicted"/>
<gene>
    <name evidence="2" type="ORF">CTAYLR_003866</name>
</gene>
<protein>
    <submittedName>
        <fullName evidence="2">Uncharacterized protein</fullName>
    </submittedName>
</protein>
<keyword evidence="1" id="KW-0472">Membrane</keyword>